<protein>
    <submittedName>
        <fullName evidence="9">Beta-barrel assembly-enhancing protease</fullName>
        <ecNumber evidence="9">3.4.-.-</ecNumber>
    </submittedName>
</protein>
<dbReference type="Proteomes" id="UP000503096">
    <property type="component" value="Chromosome"/>
</dbReference>
<comment type="cofactor">
    <cofactor evidence="6">
        <name>Zn(2+)</name>
        <dbReference type="ChEBI" id="CHEBI:29105"/>
    </cofactor>
    <text evidence="6">Binds 1 zinc ion per subunit.</text>
</comment>
<keyword evidence="7" id="KW-0812">Transmembrane</keyword>
<dbReference type="CDD" id="cd07332">
    <property type="entry name" value="M48C_Oma1_like"/>
    <property type="match status" value="1"/>
</dbReference>
<keyword evidence="2" id="KW-0479">Metal-binding</keyword>
<evidence type="ECO:0000256" key="1">
    <source>
        <dbReference type="ARBA" id="ARBA00022670"/>
    </source>
</evidence>
<comment type="similarity">
    <text evidence="6">Belongs to the peptidase M48 family.</text>
</comment>
<evidence type="ECO:0000313" key="9">
    <source>
        <dbReference type="EMBL" id="QJR14758.1"/>
    </source>
</evidence>
<evidence type="ECO:0000256" key="7">
    <source>
        <dbReference type="SAM" id="Phobius"/>
    </source>
</evidence>
<dbReference type="InParanoid" id="A0A6M4H758"/>
<dbReference type="EC" id="3.4.-.-" evidence="9"/>
<dbReference type="GO" id="GO:0016020">
    <property type="term" value="C:membrane"/>
    <property type="evidence" value="ECO:0007669"/>
    <property type="project" value="TreeGrafter"/>
</dbReference>
<evidence type="ECO:0000256" key="2">
    <source>
        <dbReference type="ARBA" id="ARBA00022723"/>
    </source>
</evidence>
<sequence>MNYENRVPDETVNYSEEHPLKEFAWLVIGATTAVVVTIAAVGYFAAELAARLPYAVERELVAERVSPPSKADDPAQDKAALALRELGARVEAAMSLEPGMAIRFHLVDSEMVNAFATLGGQVFVNRGLIARMPDENTLALVIAHEIAHVKLRHPVRAAGRGVAIGVLLTAVGFSGSSGGDLTNLVGGVTLLTFSRSQERDADREALAAVNKLYGHAGGPKELFTMLGAEGGSDSMRLAMLQTHPLSSDRVSELLDYATAQHWPVDGTRRPLSAALAALKSKQK</sequence>
<dbReference type="InterPro" id="IPR051156">
    <property type="entry name" value="Mito/Outer_Membr_Metalloprot"/>
</dbReference>
<dbReference type="InterPro" id="IPR001915">
    <property type="entry name" value="Peptidase_M48"/>
</dbReference>
<keyword evidence="4 6" id="KW-0862">Zinc</keyword>
<dbReference type="PANTHER" id="PTHR22726:SF1">
    <property type="entry name" value="METALLOENDOPEPTIDASE OMA1, MITOCHONDRIAL"/>
    <property type="match status" value="1"/>
</dbReference>
<dbReference type="Pfam" id="PF01435">
    <property type="entry name" value="Peptidase_M48"/>
    <property type="match status" value="1"/>
</dbReference>
<keyword evidence="5 6" id="KW-0482">Metalloprotease</keyword>
<name>A0A6M4H758_9PROT</name>
<evidence type="ECO:0000256" key="5">
    <source>
        <dbReference type="ARBA" id="ARBA00023049"/>
    </source>
</evidence>
<feature type="domain" description="Peptidase M48" evidence="8">
    <location>
        <begin position="102"/>
        <end position="255"/>
    </location>
</feature>
<keyword evidence="7" id="KW-1133">Transmembrane helix</keyword>
<evidence type="ECO:0000256" key="4">
    <source>
        <dbReference type="ARBA" id="ARBA00022833"/>
    </source>
</evidence>
<keyword evidence="3 6" id="KW-0378">Hydrolase</keyword>
<dbReference type="GO" id="GO:0051603">
    <property type="term" value="P:proteolysis involved in protein catabolic process"/>
    <property type="evidence" value="ECO:0007669"/>
    <property type="project" value="TreeGrafter"/>
</dbReference>
<dbReference type="Gene3D" id="3.30.2010.10">
    <property type="entry name" value="Metalloproteases ('zincins'), catalytic domain"/>
    <property type="match status" value="1"/>
</dbReference>
<evidence type="ECO:0000256" key="6">
    <source>
        <dbReference type="RuleBase" id="RU003983"/>
    </source>
</evidence>
<dbReference type="KEGG" id="upl:DSM104440_01568"/>
<gene>
    <name evidence="9" type="primary">bepA_3</name>
    <name evidence="9" type="ORF">DSM104440_01568</name>
</gene>
<dbReference type="GO" id="GO:0004222">
    <property type="term" value="F:metalloendopeptidase activity"/>
    <property type="evidence" value="ECO:0007669"/>
    <property type="project" value="InterPro"/>
</dbReference>
<dbReference type="AlphaFoldDB" id="A0A6M4H758"/>
<keyword evidence="1 6" id="KW-0645">Protease</keyword>
<dbReference type="GO" id="GO:0046872">
    <property type="term" value="F:metal ion binding"/>
    <property type="evidence" value="ECO:0007669"/>
    <property type="project" value="UniProtKB-KW"/>
</dbReference>
<evidence type="ECO:0000259" key="8">
    <source>
        <dbReference type="Pfam" id="PF01435"/>
    </source>
</evidence>
<organism evidence="9 10">
    <name type="scientific">Usitatibacter palustris</name>
    <dbReference type="NCBI Taxonomy" id="2732487"/>
    <lineage>
        <taxon>Bacteria</taxon>
        <taxon>Pseudomonadati</taxon>
        <taxon>Pseudomonadota</taxon>
        <taxon>Betaproteobacteria</taxon>
        <taxon>Nitrosomonadales</taxon>
        <taxon>Usitatibacteraceae</taxon>
        <taxon>Usitatibacter</taxon>
    </lineage>
</organism>
<dbReference type="EMBL" id="CP053073">
    <property type="protein sequence ID" value="QJR14758.1"/>
    <property type="molecule type" value="Genomic_DNA"/>
</dbReference>
<evidence type="ECO:0000313" key="10">
    <source>
        <dbReference type="Proteomes" id="UP000503096"/>
    </source>
</evidence>
<evidence type="ECO:0000256" key="3">
    <source>
        <dbReference type="ARBA" id="ARBA00022801"/>
    </source>
</evidence>
<feature type="transmembrane region" description="Helical" evidence="7">
    <location>
        <begin position="23"/>
        <end position="46"/>
    </location>
</feature>
<dbReference type="RefSeq" id="WP_171161483.1">
    <property type="nucleotide sequence ID" value="NZ_CP053073.1"/>
</dbReference>
<keyword evidence="7" id="KW-0472">Membrane</keyword>
<accession>A0A6M4H758</accession>
<dbReference type="PANTHER" id="PTHR22726">
    <property type="entry name" value="METALLOENDOPEPTIDASE OMA1"/>
    <property type="match status" value="1"/>
</dbReference>
<reference evidence="9 10" key="1">
    <citation type="submission" date="2020-04" db="EMBL/GenBank/DDBJ databases">
        <title>Usitatibacter rugosus gen. nov., sp. nov. and Usitatibacter palustris sp. nov., novel members of Usitatibacteraceae fam. nov. within the order Nitrosomonadales isolated from soil.</title>
        <authorList>
            <person name="Huber K.J."/>
            <person name="Neumann-Schaal M."/>
            <person name="Geppert A."/>
            <person name="Luckner M."/>
            <person name="Wanner G."/>
            <person name="Overmann J."/>
        </authorList>
    </citation>
    <scope>NUCLEOTIDE SEQUENCE [LARGE SCALE GENOMIC DNA]</scope>
    <source>
        <strain evidence="9 10">Swamp67</strain>
    </source>
</reference>
<proteinExistence type="inferred from homology"/>
<keyword evidence="10" id="KW-1185">Reference proteome</keyword>